<keyword evidence="3" id="KW-1185">Reference proteome</keyword>
<gene>
    <name evidence="2" type="ORF">B5V03_01520</name>
</gene>
<name>A0A4V1P8C7_9BRAD</name>
<dbReference type="InterPro" id="IPR043733">
    <property type="entry name" value="DUF5677"/>
</dbReference>
<reference evidence="2 3" key="1">
    <citation type="submission" date="2017-03" db="EMBL/GenBank/DDBJ databases">
        <authorList>
            <person name="Safronova V.I."/>
            <person name="Sazanova A.L."/>
            <person name="Chirak E.R."/>
        </authorList>
    </citation>
    <scope>NUCLEOTIDE SEQUENCE [LARGE SCALE GENOMIC DNA]</scope>
    <source>
        <strain evidence="2 3">Opo-243</strain>
    </source>
</reference>
<dbReference type="AlphaFoldDB" id="A0A4V1P8C7"/>
<dbReference type="Proteomes" id="UP000290819">
    <property type="component" value="Unassembled WGS sequence"/>
</dbReference>
<feature type="region of interest" description="Disordered" evidence="1">
    <location>
        <begin position="371"/>
        <end position="391"/>
    </location>
</feature>
<comment type="caution">
    <text evidence="2">The sequence shown here is derived from an EMBL/GenBank/DDBJ whole genome shotgun (WGS) entry which is preliminary data.</text>
</comment>
<evidence type="ECO:0000313" key="2">
    <source>
        <dbReference type="EMBL" id="RXT54159.1"/>
    </source>
</evidence>
<dbReference type="Pfam" id="PF18928">
    <property type="entry name" value="DUF5677"/>
    <property type="match status" value="1"/>
</dbReference>
<proteinExistence type="predicted"/>
<sequence length="391" mass="44305">MLWQSRRVADMTNLEKTFEDILVQALSRSDLTEDQIAAMPTLVLKSFAPHAASEMLKGLKRAAPKMLREHKKSDAGFERRNYRRWKKPLDLLELLWNISEEVGGKFNQTERPAAVVAKDYQFEALVSLHARALLISREVLCLLYGGYPDGALSRWRSLHEIAVTAVFLQKHDQEVSHRYLASFPFAALNAAKQLNEHAERANMTPFLEEELAEMKQRCDGFEARFGKEMHNERGWASPALKNPKPTFAQLEKAVALDHWRPRYRWASQHTHGGYRPALAMLGTAESTQPVHLVGQSNSGFTDPIHMTAISLNQVTSSLLIVRPTVDNIVFLQIISDLSDELGEVAFEVEKHSLKEAQDKVKVTKRALPVGKVKKHNKKDVSSRRTRGVRVT</sequence>
<evidence type="ECO:0000313" key="3">
    <source>
        <dbReference type="Proteomes" id="UP000290819"/>
    </source>
</evidence>
<organism evidence="2 3">
    <name type="scientific">Bradyrhizobium betae</name>
    <dbReference type="NCBI Taxonomy" id="244734"/>
    <lineage>
        <taxon>Bacteria</taxon>
        <taxon>Pseudomonadati</taxon>
        <taxon>Pseudomonadota</taxon>
        <taxon>Alphaproteobacteria</taxon>
        <taxon>Hyphomicrobiales</taxon>
        <taxon>Nitrobacteraceae</taxon>
        <taxon>Bradyrhizobium</taxon>
    </lineage>
</organism>
<dbReference type="EMBL" id="MZXW01000004">
    <property type="protein sequence ID" value="RXT54159.1"/>
    <property type="molecule type" value="Genomic_DNA"/>
</dbReference>
<protein>
    <submittedName>
        <fullName evidence="2">Uncharacterized protein</fullName>
    </submittedName>
</protein>
<evidence type="ECO:0000256" key="1">
    <source>
        <dbReference type="SAM" id="MobiDB-lite"/>
    </source>
</evidence>
<accession>A0A4V1P8C7</accession>